<sequence>MKVAIVTLIGDNYGNRLQNYALQKVLEKKKLKVETLRNVSNIEQSYSAKLKRLIKRIAIFHRPLEKLENEKRHSNFKKFDKEYIKYSRFAVSNEKISTGLRKEYDYFICGSDQIWNPNYKQNGRVNFLGFVESSKKVSYAASIGSDMIPMDRIDELKEYLDDFKIISIRERSNVRMLKEIVNKPIDVHVDPTLLLNESDWKLLEKKPLKMINDKYLFTYFLGKRTNEQEKMIIEIANRNKLKIIDLCDKKWYSSIGPSEFLYLISNSSFICTDSFHGVVFSLIYKKNFISYSRNGIGATMSSRLISLLDLVGLDDRYDVKLNELGNIKEIDYFKVDEILFEERKKSNKYIDNMIINKN</sequence>
<evidence type="ECO:0000313" key="3">
    <source>
        <dbReference type="Proteomes" id="UP001477947"/>
    </source>
</evidence>
<organism evidence="2 3">
    <name type="scientific">Terrisporobacter petrolearius</name>
    <dbReference type="NCBI Taxonomy" id="1460447"/>
    <lineage>
        <taxon>Bacteria</taxon>
        <taxon>Bacillati</taxon>
        <taxon>Bacillota</taxon>
        <taxon>Clostridia</taxon>
        <taxon>Peptostreptococcales</taxon>
        <taxon>Peptostreptococcaceae</taxon>
        <taxon>Terrisporobacter</taxon>
    </lineage>
</organism>
<dbReference type="RefSeq" id="WP_343338824.1">
    <property type="nucleotide sequence ID" value="NZ_CP154622.1"/>
</dbReference>
<dbReference type="InterPro" id="IPR007345">
    <property type="entry name" value="Polysacch_pyruvyl_Trfase"/>
</dbReference>
<evidence type="ECO:0000313" key="2">
    <source>
        <dbReference type="EMBL" id="XAM40712.1"/>
    </source>
</evidence>
<gene>
    <name evidence="2" type="ORF">TPELB_10220</name>
</gene>
<reference evidence="2 3" key="1">
    <citation type="submission" date="2024-04" db="EMBL/GenBank/DDBJ databases">
        <title>Isolation and characterization of novel acetogenic strains of the genera Terrisporobacter and Acetoanaerobium.</title>
        <authorList>
            <person name="Boeer T."/>
            <person name="Schueler M.A."/>
            <person name="Lueschen A."/>
            <person name="Eysell L."/>
            <person name="Droege J."/>
            <person name="Heinemann M."/>
            <person name="Engelhardt L."/>
            <person name="Basen M."/>
            <person name="Daniel R."/>
        </authorList>
    </citation>
    <scope>NUCLEOTIDE SEQUENCE [LARGE SCALE GENOMIC DNA]</scope>
    <source>
        <strain evidence="2 3">ELB</strain>
    </source>
</reference>
<evidence type="ECO:0000259" key="1">
    <source>
        <dbReference type="Pfam" id="PF04230"/>
    </source>
</evidence>
<accession>A0ABZ3FAA8</accession>
<feature type="domain" description="Polysaccharide pyruvyl transferase" evidence="1">
    <location>
        <begin position="12"/>
        <end position="293"/>
    </location>
</feature>
<protein>
    <recommendedName>
        <fullName evidence="1">Polysaccharide pyruvyl transferase domain-containing protein</fullName>
    </recommendedName>
</protein>
<name>A0ABZ3FAA8_9FIRM</name>
<proteinExistence type="predicted"/>
<dbReference type="Pfam" id="PF04230">
    <property type="entry name" value="PS_pyruv_trans"/>
    <property type="match status" value="1"/>
</dbReference>
<dbReference type="EMBL" id="CP154622">
    <property type="protein sequence ID" value="XAM40712.1"/>
    <property type="molecule type" value="Genomic_DNA"/>
</dbReference>
<dbReference type="Proteomes" id="UP001477947">
    <property type="component" value="Chromosome"/>
</dbReference>
<keyword evidence="3" id="KW-1185">Reference proteome</keyword>